<gene>
    <name evidence="3" type="ORF">PISMIDRAFT_114057</name>
</gene>
<reference evidence="4" key="2">
    <citation type="submission" date="2015-01" db="EMBL/GenBank/DDBJ databases">
        <title>Evolutionary Origins and Diversification of the Mycorrhizal Mutualists.</title>
        <authorList>
            <consortium name="DOE Joint Genome Institute"/>
            <consortium name="Mycorrhizal Genomics Consortium"/>
            <person name="Kohler A."/>
            <person name="Kuo A."/>
            <person name="Nagy L.G."/>
            <person name="Floudas D."/>
            <person name="Copeland A."/>
            <person name="Barry K.W."/>
            <person name="Cichocki N."/>
            <person name="Veneault-Fourrey C."/>
            <person name="LaButti K."/>
            <person name="Lindquist E.A."/>
            <person name="Lipzen A."/>
            <person name="Lundell T."/>
            <person name="Morin E."/>
            <person name="Murat C."/>
            <person name="Riley R."/>
            <person name="Ohm R."/>
            <person name="Sun H."/>
            <person name="Tunlid A."/>
            <person name="Henrissat B."/>
            <person name="Grigoriev I.V."/>
            <person name="Hibbett D.S."/>
            <person name="Martin F."/>
        </authorList>
    </citation>
    <scope>NUCLEOTIDE SEQUENCE [LARGE SCALE GENOMIC DNA]</scope>
    <source>
        <strain evidence="4">441</strain>
    </source>
</reference>
<evidence type="ECO:0000259" key="2">
    <source>
        <dbReference type="Pfam" id="PF26640"/>
    </source>
</evidence>
<dbReference type="Pfam" id="PF26640">
    <property type="entry name" value="DUF8212"/>
    <property type="match status" value="1"/>
</dbReference>
<dbReference type="InterPro" id="IPR058525">
    <property type="entry name" value="DUF8212"/>
</dbReference>
<evidence type="ECO:0000313" key="4">
    <source>
        <dbReference type="Proteomes" id="UP000054018"/>
    </source>
</evidence>
<feature type="domain" description="DUF8212" evidence="2">
    <location>
        <begin position="225"/>
        <end position="256"/>
    </location>
</feature>
<protein>
    <recommendedName>
        <fullName evidence="5">Heterokaryon incompatibility domain-containing protein</fullName>
    </recommendedName>
</protein>
<evidence type="ECO:0008006" key="5">
    <source>
        <dbReference type="Google" id="ProtNLM"/>
    </source>
</evidence>
<feature type="domain" description="Heterokaryon incompatibility" evidence="1">
    <location>
        <begin position="15"/>
        <end position="108"/>
    </location>
</feature>
<dbReference type="HOGENOM" id="CLU_000288_138_0_1"/>
<dbReference type="InterPro" id="IPR010730">
    <property type="entry name" value="HET"/>
</dbReference>
<evidence type="ECO:0000259" key="1">
    <source>
        <dbReference type="Pfam" id="PF06985"/>
    </source>
</evidence>
<accession>A0A0C9YQK9</accession>
<organism evidence="3 4">
    <name type="scientific">Pisolithus microcarpus 441</name>
    <dbReference type="NCBI Taxonomy" id="765257"/>
    <lineage>
        <taxon>Eukaryota</taxon>
        <taxon>Fungi</taxon>
        <taxon>Dikarya</taxon>
        <taxon>Basidiomycota</taxon>
        <taxon>Agaricomycotina</taxon>
        <taxon>Agaricomycetes</taxon>
        <taxon>Agaricomycetidae</taxon>
        <taxon>Boletales</taxon>
        <taxon>Sclerodermatineae</taxon>
        <taxon>Pisolithaceae</taxon>
        <taxon>Pisolithus</taxon>
    </lineage>
</organism>
<dbReference type="Proteomes" id="UP000054018">
    <property type="component" value="Unassembled WGS sequence"/>
</dbReference>
<reference evidence="3 4" key="1">
    <citation type="submission" date="2014-04" db="EMBL/GenBank/DDBJ databases">
        <authorList>
            <consortium name="DOE Joint Genome Institute"/>
            <person name="Kuo A."/>
            <person name="Kohler A."/>
            <person name="Costa M.D."/>
            <person name="Nagy L.G."/>
            <person name="Floudas D."/>
            <person name="Copeland A."/>
            <person name="Barry K.W."/>
            <person name="Cichocki N."/>
            <person name="Veneault-Fourrey C."/>
            <person name="LaButti K."/>
            <person name="Lindquist E.A."/>
            <person name="Lipzen A."/>
            <person name="Lundell T."/>
            <person name="Morin E."/>
            <person name="Murat C."/>
            <person name="Sun H."/>
            <person name="Tunlid A."/>
            <person name="Henrissat B."/>
            <person name="Grigoriev I.V."/>
            <person name="Hibbett D.S."/>
            <person name="Martin F."/>
            <person name="Nordberg H.P."/>
            <person name="Cantor M.N."/>
            <person name="Hua S.X."/>
        </authorList>
    </citation>
    <scope>NUCLEOTIDE SEQUENCE [LARGE SCALE GENOMIC DNA]</scope>
    <source>
        <strain evidence="3 4">441</strain>
    </source>
</reference>
<sequence>MKSVLEEHSDTEKAYAILSHRWLDGDEVNYLEITELAKMENRDRIRERSGYRKIVKSCQQAENDGLKWLWVDTCCIDKRSSSELSETLNSMFRWYENSNKCYAYLHDVDVFPTAPNETSAESGCWPEWFSRGWTLQELIAPMALQFFNKGWQAIGNKRDLATTLEKIMRVPFGVLVDGLASYRPSVAQVMSWAADRRTTRVEDRAYSLMGLLDVNMPMLYGEGKKAFLRLQQEIIRQSSDQSIFAWKPTNETPQTCGVLADDPSLFRDCHDII</sequence>
<dbReference type="PANTHER" id="PTHR10622">
    <property type="entry name" value="HET DOMAIN-CONTAINING PROTEIN"/>
    <property type="match status" value="1"/>
</dbReference>
<dbReference type="PANTHER" id="PTHR10622:SF10">
    <property type="entry name" value="HET DOMAIN-CONTAINING PROTEIN"/>
    <property type="match status" value="1"/>
</dbReference>
<dbReference type="STRING" id="765257.A0A0C9YQK9"/>
<dbReference type="EMBL" id="KN833868">
    <property type="protein sequence ID" value="KIK16064.1"/>
    <property type="molecule type" value="Genomic_DNA"/>
</dbReference>
<keyword evidence="4" id="KW-1185">Reference proteome</keyword>
<name>A0A0C9YQK9_9AGAM</name>
<feature type="non-terminal residue" evidence="3">
    <location>
        <position position="273"/>
    </location>
</feature>
<evidence type="ECO:0000313" key="3">
    <source>
        <dbReference type="EMBL" id="KIK16064.1"/>
    </source>
</evidence>
<proteinExistence type="predicted"/>
<dbReference type="OrthoDB" id="2727312at2759"/>
<dbReference type="AlphaFoldDB" id="A0A0C9YQK9"/>
<dbReference type="Pfam" id="PF06985">
    <property type="entry name" value="HET"/>
    <property type="match status" value="1"/>
</dbReference>